<dbReference type="AlphaFoldDB" id="A0AAU7N1W6"/>
<proteinExistence type="inferred from homology"/>
<sequence length="439" mass="49680">MMRYILMLLGILVMAACGEHAEKGEVVLSPQMERVRDSVDTYFTKLTELQQFNGVLLVYKNDTLLLNKAYNLKMSPNSTSYVAPDYQFDIHSISKLMAHYLLAQLELEGKLSKNQTLNQFIPDFPKGDEITLNMLLEHRSGLPRELVGFEGQEYQLEPEDIVELSKQQTFLFEPGTDAQYSNVGYELICHIISQTYGKPFAQCLVDEIFKPLGMDSSGAHFFVEEHNIHQMAQNHMLKDGELVTVDNIQKDEFRTARIFSTAEDLKIFLDHIKQEPIASFLTNEEGVIAKDGGSKGIRAQVYTDLKNHFDFVLLANYDEMPFFDAIDDMAKMLKSQPVAFPQEINRKAIAVEPEVLEPYAGFYTFADFDGLVLEVRVANGKLVLFQEGEQVGELQAESPTVFFEDPKAAESFEFVPNDSGSYNALMGWKGIVVEGKRNP</sequence>
<dbReference type="SUPFAM" id="SSF56601">
    <property type="entry name" value="beta-lactamase/transpeptidase-like"/>
    <property type="match status" value="1"/>
</dbReference>
<dbReference type="PANTHER" id="PTHR22935:SF95">
    <property type="entry name" value="BETA-LACTAMASE-LIKE 1-RELATED"/>
    <property type="match status" value="1"/>
</dbReference>
<dbReference type="EC" id="3.1.1.103" evidence="3"/>
<dbReference type="Gene3D" id="3.40.710.10">
    <property type="entry name" value="DD-peptidase/beta-lactamase superfamily"/>
    <property type="match status" value="1"/>
</dbReference>
<dbReference type="PROSITE" id="PS51257">
    <property type="entry name" value="PROKAR_LIPOPROTEIN"/>
    <property type="match status" value="1"/>
</dbReference>
<organism evidence="3">
    <name type="scientific">Flagellimonas sp. MMG031</name>
    <dbReference type="NCBI Taxonomy" id="3158549"/>
    <lineage>
        <taxon>Bacteria</taxon>
        <taxon>Pseudomonadati</taxon>
        <taxon>Bacteroidota</taxon>
        <taxon>Flavobacteriia</taxon>
        <taxon>Flavobacteriales</taxon>
        <taxon>Flavobacteriaceae</taxon>
        <taxon>Flagellimonas</taxon>
    </lineage>
</organism>
<evidence type="ECO:0000259" key="2">
    <source>
        <dbReference type="Pfam" id="PF00144"/>
    </source>
</evidence>
<dbReference type="EMBL" id="CP157804">
    <property type="protein sequence ID" value="XBQ24436.1"/>
    <property type="molecule type" value="Genomic_DNA"/>
</dbReference>
<dbReference type="Pfam" id="PF00144">
    <property type="entry name" value="Beta-lactamase"/>
    <property type="match status" value="1"/>
</dbReference>
<dbReference type="GO" id="GO:0016787">
    <property type="term" value="F:hydrolase activity"/>
    <property type="evidence" value="ECO:0007669"/>
    <property type="project" value="UniProtKB-KW"/>
</dbReference>
<name>A0AAU7N1W6_9FLAO</name>
<comment type="similarity">
    <text evidence="1">Belongs to the beta-lactamase family.</text>
</comment>
<evidence type="ECO:0000256" key="1">
    <source>
        <dbReference type="ARBA" id="ARBA00038473"/>
    </source>
</evidence>
<gene>
    <name evidence="3" type="ORF">ABNE31_05840</name>
</gene>
<protein>
    <submittedName>
        <fullName evidence="3">Serine hydrolase domain-containing protein</fullName>
        <ecNumber evidence="3">3.1.1.103</ecNumber>
    </submittedName>
</protein>
<dbReference type="InterPro" id="IPR001466">
    <property type="entry name" value="Beta-lactam-related"/>
</dbReference>
<dbReference type="KEGG" id="fld:ABNE31_05840"/>
<accession>A0AAU7N1W6</accession>
<feature type="domain" description="Beta-lactamase-related" evidence="2">
    <location>
        <begin position="40"/>
        <end position="273"/>
    </location>
</feature>
<dbReference type="PANTHER" id="PTHR22935">
    <property type="entry name" value="PENICILLIN-BINDING PROTEIN"/>
    <property type="match status" value="1"/>
</dbReference>
<evidence type="ECO:0000313" key="3">
    <source>
        <dbReference type="EMBL" id="XBQ24436.1"/>
    </source>
</evidence>
<dbReference type="InterPro" id="IPR051478">
    <property type="entry name" value="Beta-lactamase-like_AB/R"/>
</dbReference>
<dbReference type="RefSeq" id="WP_349352702.1">
    <property type="nucleotide sequence ID" value="NZ_CP157804.1"/>
</dbReference>
<reference evidence="3" key="1">
    <citation type="submission" date="2024-05" db="EMBL/GenBank/DDBJ databases">
        <title>Draft Genome Sequences of Flagellimonas sp. MMG031 and Marinobacter sp. MMG032 Isolated from the dinoflagellate Symbiodinium pilosum.</title>
        <authorList>
            <person name="Shikuma N.J."/>
            <person name="Farrell M.V."/>
        </authorList>
    </citation>
    <scope>NUCLEOTIDE SEQUENCE</scope>
    <source>
        <strain evidence="3">MMG031</strain>
    </source>
</reference>
<keyword evidence="3" id="KW-0378">Hydrolase</keyword>
<dbReference type="InterPro" id="IPR012338">
    <property type="entry name" value="Beta-lactam/transpept-like"/>
</dbReference>